<keyword evidence="1" id="KW-0472">Membrane</keyword>
<feature type="transmembrane region" description="Helical" evidence="1">
    <location>
        <begin position="12"/>
        <end position="31"/>
    </location>
</feature>
<dbReference type="EMBL" id="JAKJXP020000101">
    <property type="protein sequence ID" value="KAK7746123.1"/>
    <property type="molecule type" value="Genomic_DNA"/>
</dbReference>
<dbReference type="Proteomes" id="UP001320420">
    <property type="component" value="Unassembled WGS sequence"/>
</dbReference>
<protein>
    <submittedName>
        <fullName evidence="2">Uncharacterized protein</fullName>
    </submittedName>
</protein>
<name>A0AAN9UMT1_9PEZI</name>
<evidence type="ECO:0000256" key="1">
    <source>
        <dbReference type="SAM" id="Phobius"/>
    </source>
</evidence>
<keyword evidence="1" id="KW-1133">Transmembrane helix</keyword>
<dbReference type="AlphaFoldDB" id="A0AAN9UMT1"/>
<accession>A0AAN9UMT1</accession>
<evidence type="ECO:0000313" key="2">
    <source>
        <dbReference type="EMBL" id="KAK7746123.1"/>
    </source>
</evidence>
<reference evidence="2 3" key="1">
    <citation type="submission" date="2024-02" db="EMBL/GenBank/DDBJ databases">
        <title>De novo assembly and annotation of 12 fungi associated with fruit tree decline syndrome in Ontario, Canada.</title>
        <authorList>
            <person name="Sulman M."/>
            <person name="Ellouze W."/>
            <person name="Ilyukhin E."/>
        </authorList>
    </citation>
    <scope>NUCLEOTIDE SEQUENCE [LARGE SCALE GENOMIC DNA]</scope>
    <source>
        <strain evidence="2 3">M11/M66-122</strain>
    </source>
</reference>
<comment type="caution">
    <text evidence="2">The sequence shown here is derived from an EMBL/GenBank/DDBJ whole genome shotgun (WGS) entry which is preliminary data.</text>
</comment>
<gene>
    <name evidence="2" type="ORF">SLS62_009502</name>
</gene>
<sequence length="233" mass="25899">MGLITTALKLGLWGATGGVASVGVGAAYIAASTRIVDLTKDDPLFKSKTWKKYNPRGNPSLHDVVIKRVPLSKIKPELRDNEEALTHEFCRGVWSRWGFYPQSKFQERYDKVPGSEGDLWDISDLAVARYEKGLRIANHFEVVERQGNEIYIRCGGSPLLAPGLRASDGLIVLSAHIDREAQQAEFRFKSALFSSAAETAAPDAKHPLPPKIVFLHRWYVRIMTQAAIARVKA</sequence>
<keyword evidence="1" id="KW-0812">Transmembrane</keyword>
<proteinExistence type="predicted"/>
<evidence type="ECO:0000313" key="3">
    <source>
        <dbReference type="Proteomes" id="UP001320420"/>
    </source>
</evidence>
<organism evidence="2 3">
    <name type="scientific">Diatrype stigma</name>
    <dbReference type="NCBI Taxonomy" id="117547"/>
    <lineage>
        <taxon>Eukaryota</taxon>
        <taxon>Fungi</taxon>
        <taxon>Dikarya</taxon>
        <taxon>Ascomycota</taxon>
        <taxon>Pezizomycotina</taxon>
        <taxon>Sordariomycetes</taxon>
        <taxon>Xylariomycetidae</taxon>
        <taxon>Xylariales</taxon>
        <taxon>Diatrypaceae</taxon>
        <taxon>Diatrype</taxon>
    </lineage>
</organism>
<keyword evidence="3" id="KW-1185">Reference proteome</keyword>